<name>A0AAN6T0G7_9PEZI</name>
<feature type="compositionally biased region" description="Pro residues" evidence="1">
    <location>
        <begin position="243"/>
        <end position="252"/>
    </location>
</feature>
<evidence type="ECO:0008006" key="4">
    <source>
        <dbReference type="Google" id="ProtNLM"/>
    </source>
</evidence>
<reference evidence="2" key="1">
    <citation type="journal article" date="2023" name="Mol. Phylogenet. Evol.">
        <title>Genome-scale phylogeny and comparative genomics of the fungal order Sordariales.</title>
        <authorList>
            <person name="Hensen N."/>
            <person name="Bonometti L."/>
            <person name="Westerberg I."/>
            <person name="Brannstrom I.O."/>
            <person name="Guillou S."/>
            <person name="Cros-Aarteil S."/>
            <person name="Calhoun S."/>
            <person name="Haridas S."/>
            <person name="Kuo A."/>
            <person name="Mondo S."/>
            <person name="Pangilinan J."/>
            <person name="Riley R."/>
            <person name="LaButti K."/>
            <person name="Andreopoulos B."/>
            <person name="Lipzen A."/>
            <person name="Chen C."/>
            <person name="Yan M."/>
            <person name="Daum C."/>
            <person name="Ng V."/>
            <person name="Clum A."/>
            <person name="Steindorff A."/>
            <person name="Ohm R.A."/>
            <person name="Martin F."/>
            <person name="Silar P."/>
            <person name="Natvig D.O."/>
            <person name="Lalanne C."/>
            <person name="Gautier V."/>
            <person name="Ament-Velasquez S.L."/>
            <person name="Kruys A."/>
            <person name="Hutchinson M.I."/>
            <person name="Powell A.J."/>
            <person name="Barry K."/>
            <person name="Miller A.N."/>
            <person name="Grigoriev I.V."/>
            <person name="Debuchy R."/>
            <person name="Gladieux P."/>
            <person name="Hiltunen Thoren M."/>
            <person name="Johannesson H."/>
        </authorList>
    </citation>
    <scope>NUCLEOTIDE SEQUENCE</scope>
    <source>
        <strain evidence="2">CBS 757.83</strain>
    </source>
</reference>
<gene>
    <name evidence="2" type="ORF">N658DRAFT_498212</name>
</gene>
<feature type="compositionally biased region" description="Low complexity" evidence="1">
    <location>
        <begin position="253"/>
        <end position="268"/>
    </location>
</feature>
<dbReference type="AlphaFoldDB" id="A0AAN6T0G7"/>
<keyword evidence="3" id="KW-1185">Reference proteome</keyword>
<protein>
    <recommendedName>
        <fullName evidence="4">Fungal N-terminal domain-containing protein</fullName>
    </recommendedName>
</protein>
<proteinExistence type="predicted"/>
<dbReference type="Proteomes" id="UP001305647">
    <property type="component" value="Unassembled WGS sequence"/>
</dbReference>
<dbReference type="EMBL" id="MU863648">
    <property type="protein sequence ID" value="KAK4099509.1"/>
    <property type="molecule type" value="Genomic_DNA"/>
</dbReference>
<comment type="caution">
    <text evidence="2">The sequence shown here is derived from an EMBL/GenBank/DDBJ whole genome shotgun (WGS) entry which is preliminary data.</text>
</comment>
<evidence type="ECO:0000313" key="3">
    <source>
        <dbReference type="Proteomes" id="UP001305647"/>
    </source>
</evidence>
<organism evidence="2 3">
    <name type="scientific">Parathielavia hyrcaniae</name>
    <dbReference type="NCBI Taxonomy" id="113614"/>
    <lineage>
        <taxon>Eukaryota</taxon>
        <taxon>Fungi</taxon>
        <taxon>Dikarya</taxon>
        <taxon>Ascomycota</taxon>
        <taxon>Pezizomycotina</taxon>
        <taxon>Sordariomycetes</taxon>
        <taxon>Sordariomycetidae</taxon>
        <taxon>Sordariales</taxon>
        <taxon>Chaetomiaceae</taxon>
        <taxon>Parathielavia</taxon>
    </lineage>
</organism>
<evidence type="ECO:0000256" key="1">
    <source>
        <dbReference type="SAM" id="MobiDB-lite"/>
    </source>
</evidence>
<sequence>MAEAIAAVGVLAAVVQLSSSAHKLAVALYDFARDAGAAAAEVEVFANQVESFSGTIQAAQGVLYSHFAQNRKSPIVQFLQTRNVYSNLDTEATMVRRRLVRIRDQVTDMAGRSILWNSIKWTFKKSSITVLSPQMESVKASLILLMVTAQLEAINLSHSRDDEIMRDTIRSLRRAIRHNLRTLKRLHQQLSLAPTIDGAEPRESVLLRDALVDLAWGLYEHGVAPGGHRTSSPASDGTLEQQGPPPSRPEGPQPSQNTNTARRSSAPPRSIPPPPDTAHHNASRPLSSSPPASTSSAPSKPPLDAVQVQVVIKPHQQARTLRYRETEFDESISGYAGSPRWSHGRGVPPRHTTALLVRTLDGNIISQRKARELDLDIEPLEPNDWAVFDFGTGKLEQSVGKAVLEWHLRLVLSENDPGSRPLTVTCYVCENSTVDLVVGKPFVEAVAGQKGIRTWSICKGAA</sequence>
<feature type="compositionally biased region" description="Polar residues" evidence="1">
    <location>
        <begin position="229"/>
        <end position="239"/>
    </location>
</feature>
<reference evidence="2" key="2">
    <citation type="submission" date="2023-05" db="EMBL/GenBank/DDBJ databases">
        <authorList>
            <consortium name="Lawrence Berkeley National Laboratory"/>
            <person name="Steindorff A."/>
            <person name="Hensen N."/>
            <person name="Bonometti L."/>
            <person name="Westerberg I."/>
            <person name="Brannstrom I.O."/>
            <person name="Guillou S."/>
            <person name="Cros-Aarteil S."/>
            <person name="Calhoun S."/>
            <person name="Haridas S."/>
            <person name="Kuo A."/>
            <person name="Mondo S."/>
            <person name="Pangilinan J."/>
            <person name="Riley R."/>
            <person name="Labutti K."/>
            <person name="Andreopoulos B."/>
            <person name="Lipzen A."/>
            <person name="Chen C."/>
            <person name="Yanf M."/>
            <person name="Daum C."/>
            <person name="Ng V."/>
            <person name="Clum A."/>
            <person name="Ohm R."/>
            <person name="Martin F."/>
            <person name="Silar P."/>
            <person name="Natvig D."/>
            <person name="Lalanne C."/>
            <person name="Gautier V."/>
            <person name="Ament-Velasquez S.L."/>
            <person name="Kruys A."/>
            <person name="Hutchinson M.I."/>
            <person name="Powell A.J."/>
            <person name="Barry K."/>
            <person name="Miller A.N."/>
            <person name="Grigoriev I.V."/>
            <person name="Debuchy R."/>
            <person name="Gladieux P."/>
            <person name="Thoren M.H."/>
            <person name="Johannesson H."/>
        </authorList>
    </citation>
    <scope>NUCLEOTIDE SEQUENCE</scope>
    <source>
        <strain evidence="2">CBS 757.83</strain>
    </source>
</reference>
<feature type="region of interest" description="Disordered" evidence="1">
    <location>
        <begin position="225"/>
        <end position="303"/>
    </location>
</feature>
<accession>A0AAN6T0G7</accession>
<feature type="compositionally biased region" description="Low complexity" evidence="1">
    <location>
        <begin position="283"/>
        <end position="298"/>
    </location>
</feature>
<evidence type="ECO:0000313" key="2">
    <source>
        <dbReference type="EMBL" id="KAK4099509.1"/>
    </source>
</evidence>